<evidence type="ECO:0000256" key="2">
    <source>
        <dbReference type="ARBA" id="ARBA00023125"/>
    </source>
</evidence>
<feature type="domain" description="HTH araC/xylS-type" evidence="4">
    <location>
        <begin position="185"/>
        <end position="283"/>
    </location>
</feature>
<accession>A0ABS9BCB3</accession>
<dbReference type="SUPFAM" id="SSF46689">
    <property type="entry name" value="Homeodomain-like"/>
    <property type="match status" value="1"/>
</dbReference>
<keyword evidence="2" id="KW-0238">DNA-binding</keyword>
<dbReference type="Gene3D" id="1.10.10.60">
    <property type="entry name" value="Homeodomain-like"/>
    <property type="match status" value="1"/>
</dbReference>
<dbReference type="Proteomes" id="UP001200145">
    <property type="component" value="Unassembled WGS sequence"/>
</dbReference>
<evidence type="ECO:0000313" key="5">
    <source>
        <dbReference type="EMBL" id="MCF1713263.1"/>
    </source>
</evidence>
<dbReference type="Pfam" id="PF12833">
    <property type="entry name" value="HTH_18"/>
    <property type="match status" value="1"/>
</dbReference>
<dbReference type="SUPFAM" id="SSF51215">
    <property type="entry name" value="Regulatory protein AraC"/>
    <property type="match status" value="1"/>
</dbReference>
<keyword evidence="6" id="KW-1185">Reference proteome</keyword>
<keyword evidence="1" id="KW-0805">Transcription regulation</keyword>
<dbReference type="RefSeq" id="WP_234863775.1">
    <property type="nucleotide sequence ID" value="NZ_JAKEVY010000001.1"/>
</dbReference>
<dbReference type="InterPro" id="IPR037923">
    <property type="entry name" value="HTH-like"/>
</dbReference>
<protein>
    <submittedName>
        <fullName evidence="5">AraC family transcriptional regulator</fullName>
    </submittedName>
</protein>
<dbReference type="InterPro" id="IPR003313">
    <property type="entry name" value="AraC-bd"/>
</dbReference>
<evidence type="ECO:0000256" key="1">
    <source>
        <dbReference type="ARBA" id="ARBA00023015"/>
    </source>
</evidence>
<evidence type="ECO:0000256" key="3">
    <source>
        <dbReference type="ARBA" id="ARBA00023163"/>
    </source>
</evidence>
<comment type="caution">
    <text evidence="5">The sequence shown here is derived from an EMBL/GenBank/DDBJ whole genome shotgun (WGS) entry which is preliminary data.</text>
</comment>
<proteinExistence type="predicted"/>
<gene>
    <name evidence="5" type="ORF">L0U88_01315</name>
</gene>
<dbReference type="PANTHER" id="PTHR43280">
    <property type="entry name" value="ARAC-FAMILY TRANSCRIPTIONAL REGULATOR"/>
    <property type="match status" value="1"/>
</dbReference>
<name>A0ABS9BCB3_9BACT</name>
<keyword evidence="3" id="KW-0804">Transcription</keyword>
<dbReference type="Pfam" id="PF02311">
    <property type="entry name" value="AraC_binding"/>
    <property type="match status" value="1"/>
</dbReference>
<dbReference type="SMART" id="SM00342">
    <property type="entry name" value="HTH_ARAC"/>
    <property type="match status" value="1"/>
</dbReference>
<dbReference type="PANTHER" id="PTHR43280:SF32">
    <property type="entry name" value="TRANSCRIPTIONAL REGULATORY PROTEIN"/>
    <property type="match status" value="1"/>
</dbReference>
<reference evidence="5 6" key="1">
    <citation type="submission" date="2022-01" db="EMBL/GenBank/DDBJ databases">
        <title>Flavihumibacter sp. nov., isolated from sediment of a river.</title>
        <authorList>
            <person name="Liu H."/>
        </authorList>
    </citation>
    <scope>NUCLEOTIDE SEQUENCE [LARGE SCALE GENOMIC DNA]</scope>
    <source>
        <strain evidence="5 6">RY-1</strain>
    </source>
</reference>
<dbReference type="InterPro" id="IPR018060">
    <property type="entry name" value="HTH_AraC"/>
</dbReference>
<dbReference type="PROSITE" id="PS01124">
    <property type="entry name" value="HTH_ARAC_FAMILY_2"/>
    <property type="match status" value="1"/>
</dbReference>
<dbReference type="EMBL" id="JAKEVY010000001">
    <property type="protein sequence ID" value="MCF1713263.1"/>
    <property type="molecule type" value="Genomic_DNA"/>
</dbReference>
<evidence type="ECO:0000313" key="6">
    <source>
        <dbReference type="Proteomes" id="UP001200145"/>
    </source>
</evidence>
<dbReference type="InterPro" id="IPR009057">
    <property type="entry name" value="Homeodomain-like_sf"/>
</dbReference>
<organism evidence="5 6">
    <name type="scientific">Flavihumibacter fluminis</name>
    <dbReference type="NCBI Taxonomy" id="2909236"/>
    <lineage>
        <taxon>Bacteria</taxon>
        <taxon>Pseudomonadati</taxon>
        <taxon>Bacteroidota</taxon>
        <taxon>Chitinophagia</taxon>
        <taxon>Chitinophagales</taxon>
        <taxon>Chitinophagaceae</taxon>
        <taxon>Flavihumibacter</taxon>
    </lineage>
</organism>
<sequence>MKTFHFLKNKYGAEILMDIGKYDDIPAYYFEDNLHTTDFYEIVFFLKGNGYLELDHQQIKLRNHTILFLSPYQKRRWFLDKSKIDCYFLLFQDGFLSSFFSDKLFTYKLQFFYNKSNPLFIQPTPEFTNQLHSLLRDLHTEIRHYRPDSEHMTRSILYYILIKLNRAYAAEYQLSSQMESNTIAFAFKKLVQEQIEKQRGIDFYARKLGISRVSLNAIIKKQFGITVSEMIQEYILVEIKSKLSYTSLSVKEIADQLNFSEPHHLSRFFKKRTGLSPKDFRTTYQNGRSVS</sequence>
<evidence type="ECO:0000259" key="4">
    <source>
        <dbReference type="PROSITE" id="PS01124"/>
    </source>
</evidence>